<name>A0A0A6P4G9_9GAMM</name>
<dbReference type="AlphaFoldDB" id="A0A0A6P4G9"/>
<organism evidence="1 2">
    <name type="scientific">Candidatus Thiomargarita nelsonii</name>
    <dbReference type="NCBI Taxonomy" id="1003181"/>
    <lineage>
        <taxon>Bacteria</taxon>
        <taxon>Pseudomonadati</taxon>
        <taxon>Pseudomonadota</taxon>
        <taxon>Gammaproteobacteria</taxon>
        <taxon>Thiotrichales</taxon>
        <taxon>Thiotrichaceae</taxon>
        <taxon>Thiomargarita</taxon>
    </lineage>
</organism>
<proteinExistence type="predicted"/>
<evidence type="ECO:0008006" key="3">
    <source>
        <dbReference type="Google" id="ProtNLM"/>
    </source>
</evidence>
<comment type="caution">
    <text evidence="1">The sequence shown here is derived from an EMBL/GenBank/DDBJ whole genome shotgun (WGS) entry which is preliminary data.</text>
</comment>
<dbReference type="Proteomes" id="UP000030428">
    <property type="component" value="Unassembled WGS sequence"/>
</dbReference>
<evidence type="ECO:0000313" key="2">
    <source>
        <dbReference type="Proteomes" id="UP000030428"/>
    </source>
</evidence>
<accession>A0A0A6P4G9</accession>
<evidence type="ECO:0000313" key="1">
    <source>
        <dbReference type="EMBL" id="KHD05658.1"/>
    </source>
</evidence>
<gene>
    <name evidence="1" type="ORF">PN36_13905</name>
</gene>
<dbReference type="EMBL" id="JSZA02000047">
    <property type="protein sequence ID" value="KHD05658.1"/>
    <property type="molecule type" value="Genomic_DNA"/>
</dbReference>
<sequence length="80" mass="8883">MKLINAGIKVFVTTHSDYILKAKDLRAYIAHPNGTVSPVETDEYGMIQSGFDEAIVQTNEISNKIISAIDNLFWTSALPR</sequence>
<reference evidence="1 2" key="1">
    <citation type="journal article" date="2016" name="Front. Microbiol.">
        <title>Single-Cell (Meta-)Genomics of a Dimorphic Candidatus Thiomargarita nelsonii Reveals Genomic Plasticity.</title>
        <authorList>
            <person name="Flood B.E."/>
            <person name="Fliss P."/>
            <person name="Jones D.S."/>
            <person name="Dick G.J."/>
            <person name="Jain S."/>
            <person name="Kaster A.K."/>
            <person name="Winkel M."/>
            <person name="Mussmann M."/>
            <person name="Bailey J."/>
        </authorList>
    </citation>
    <scope>NUCLEOTIDE SEQUENCE [LARGE SCALE GENOMIC DNA]</scope>
    <source>
        <strain evidence="1">Hydrate Ridge</strain>
    </source>
</reference>
<keyword evidence="2" id="KW-1185">Reference proteome</keyword>
<protein>
    <recommendedName>
        <fullName evidence="3">ATPase AAA-type core domain-containing protein</fullName>
    </recommendedName>
</protein>